<dbReference type="SUPFAM" id="SSF57756">
    <property type="entry name" value="Retrovirus zinc finger-like domains"/>
    <property type="match status" value="1"/>
</dbReference>
<dbReference type="Proteomes" id="UP001168821">
    <property type="component" value="Unassembled WGS sequence"/>
</dbReference>
<accession>A0AA38HZ34</accession>
<evidence type="ECO:0000256" key="1">
    <source>
        <dbReference type="PROSITE-ProRule" id="PRU00047"/>
    </source>
</evidence>
<keyword evidence="1" id="KW-0863">Zinc-finger</keyword>
<dbReference type="InterPro" id="IPR005162">
    <property type="entry name" value="Retrotrans_gag_dom"/>
</dbReference>
<evidence type="ECO:0000313" key="3">
    <source>
        <dbReference type="EMBL" id="KAJ3646321.1"/>
    </source>
</evidence>
<sequence length="426" mass="48806">MAGSYFNMEPNFLKSSEVNHELKVRGVTPDRLDLDTKRKQLRRRLREDLNRGEVLYANPNFDFDAEKTEVETTLSDIRALLDSFDGRRGDGNRRLLTKYYHVMGRLHRFPATAPVAVQEFKHDQMAMAEALDETRYEMVEQTSLPPDDATASPAGVNQNTTIVKPTPVHKWNVTFDGKSQHDSVNGFLQRIEELRVARNTSKAELFRSAVDLFDGKALLWYRSIKPSVSSWDQLVQALKRDFLPPDYDQELLKEIHNRTQGSRESVVLYLATMRNLFNRLSDIPPEISQLHIIRRNLLPVFQTHLALHDIKTFTQLSDICRTLESVLANQEKFRPPPRRSIALLEPDLACPDGDNQENKLFSTPQFRNTSKISSPHQKSELTCYACRKPGHFRRECPNKTPKKPTCAGCGKVGVSHPNCPRCRPEN</sequence>
<protein>
    <recommendedName>
        <fullName evidence="2">CCHC-type domain-containing protein</fullName>
    </recommendedName>
</protein>
<dbReference type="Pfam" id="PF03732">
    <property type="entry name" value="Retrotrans_gag"/>
    <property type="match status" value="1"/>
</dbReference>
<keyword evidence="1" id="KW-0862">Zinc</keyword>
<dbReference type="EMBL" id="JALNTZ010000007">
    <property type="protein sequence ID" value="KAJ3646321.1"/>
    <property type="molecule type" value="Genomic_DNA"/>
</dbReference>
<evidence type="ECO:0000259" key="2">
    <source>
        <dbReference type="PROSITE" id="PS50158"/>
    </source>
</evidence>
<dbReference type="PANTHER" id="PTHR33223:SF6">
    <property type="entry name" value="CCHC-TYPE DOMAIN-CONTAINING PROTEIN"/>
    <property type="match status" value="1"/>
</dbReference>
<dbReference type="Gene3D" id="4.10.60.10">
    <property type="entry name" value="Zinc finger, CCHC-type"/>
    <property type="match status" value="1"/>
</dbReference>
<proteinExistence type="predicted"/>
<dbReference type="SMART" id="SM00343">
    <property type="entry name" value="ZnF_C2HC"/>
    <property type="match status" value="2"/>
</dbReference>
<organism evidence="3 4">
    <name type="scientific">Zophobas morio</name>
    <dbReference type="NCBI Taxonomy" id="2755281"/>
    <lineage>
        <taxon>Eukaryota</taxon>
        <taxon>Metazoa</taxon>
        <taxon>Ecdysozoa</taxon>
        <taxon>Arthropoda</taxon>
        <taxon>Hexapoda</taxon>
        <taxon>Insecta</taxon>
        <taxon>Pterygota</taxon>
        <taxon>Neoptera</taxon>
        <taxon>Endopterygota</taxon>
        <taxon>Coleoptera</taxon>
        <taxon>Polyphaga</taxon>
        <taxon>Cucujiformia</taxon>
        <taxon>Tenebrionidae</taxon>
        <taxon>Zophobas</taxon>
    </lineage>
</organism>
<dbReference type="InterPro" id="IPR036875">
    <property type="entry name" value="Znf_CCHC_sf"/>
</dbReference>
<dbReference type="PROSITE" id="PS50158">
    <property type="entry name" value="ZF_CCHC"/>
    <property type="match status" value="1"/>
</dbReference>
<dbReference type="PANTHER" id="PTHR33223">
    <property type="entry name" value="CCHC-TYPE DOMAIN-CONTAINING PROTEIN"/>
    <property type="match status" value="1"/>
</dbReference>
<dbReference type="Pfam" id="PF00098">
    <property type="entry name" value="zf-CCHC"/>
    <property type="match status" value="1"/>
</dbReference>
<feature type="domain" description="CCHC-type" evidence="2">
    <location>
        <begin position="383"/>
        <end position="398"/>
    </location>
</feature>
<dbReference type="GO" id="GO:0008270">
    <property type="term" value="F:zinc ion binding"/>
    <property type="evidence" value="ECO:0007669"/>
    <property type="project" value="UniProtKB-KW"/>
</dbReference>
<name>A0AA38HZ34_9CUCU</name>
<comment type="caution">
    <text evidence="3">The sequence shown here is derived from an EMBL/GenBank/DDBJ whole genome shotgun (WGS) entry which is preliminary data.</text>
</comment>
<evidence type="ECO:0000313" key="4">
    <source>
        <dbReference type="Proteomes" id="UP001168821"/>
    </source>
</evidence>
<dbReference type="GO" id="GO:0003676">
    <property type="term" value="F:nucleic acid binding"/>
    <property type="evidence" value="ECO:0007669"/>
    <property type="project" value="InterPro"/>
</dbReference>
<keyword evidence="1" id="KW-0479">Metal-binding</keyword>
<keyword evidence="4" id="KW-1185">Reference proteome</keyword>
<reference evidence="3" key="1">
    <citation type="journal article" date="2023" name="G3 (Bethesda)">
        <title>Whole genome assemblies of Zophobas morio and Tenebrio molitor.</title>
        <authorList>
            <person name="Kaur S."/>
            <person name="Stinson S.A."/>
            <person name="diCenzo G.C."/>
        </authorList>
    </citation>
    <scope>NUCLEOTIDE SEQUENCE</scope>
    <source>
        <strain evidence="3">QUZm001</strain>
    </source>
</reference>
<dbReference type="InterPro" id="IPR001878">
    <property type="entry name" value="Znf_CCHC"/>
</dbReference>
<dbReference type="AlphaFoldDB" id="A0AA38HZ34"/>
<gene>
    <name evidence="3" type="ORF">Zmor_023913</name>
</gene>